<dbReference type="Gene3D" id="3.80.10.10">
    <property type="entry name" value="Ribonuclease Inhibitor"/>
    <property type="match status" value="2"/>
</dbReference>
<dbReference type="PANTHER" id="PTHR47186">
    <property type="entry name" value="LEUCINE-RICH REPEAT-CONTAINING PROTEIN 57"/>
    <property type="match status" value="1"/>
</dbReference>
<evidence type="ECO:0000313" key="1">
    <source>
        <dbReference type="EMBL" id="VDD25556.1"/>
    </source>
</evidence>
<organism evidence="1">
    <name type="scientific">Brassica oleracea</name>
    <name type="common">Wild cabbage</name>
    <dbReference type="NCBI Taxonomy" id="3712"/>
    <lineage>
        <taxon>Eukaryota</taxon>
        <taxon>Viridiplantae</taxon>
        <taxon>Streptophyta</taxon>
        <taxon>Embryophyta</taxon>
        <taxon>Tracheophyta</taxon>
        <taxon>Spermatophyta</taxon>
        <taxon>Magnoliopsida</taxon>
        <taxon>eudicotyledons</taxon>
        <taxon>Gunneridae</taxon>
        <taxon>Pentapetalae</taxon>
        <taxon>rosids</taxon>
        <taxon>malvids</taxon>
        <taxon>Brassicales</taxon>
        <taxon>Brassicaceae</taxon>
        <taxon>Brassiceae</taxon>
        <taxon>Brassica</taxon>
    </lineage>
</organism>
<reference evidence="1" key="1">
    <citation type="submission" date="2018-11" db="EMBL/GenBank/DDBJ databases">
        <authorList>
            <consortium name="Genoscope - CEA"/>
            <person name="William W."/>
        </authorList>
    </citation>
    <scope>NUCLEOTIDE SEQUENCE</scope>
</reference>
<protein>
    <submittedName>
        <fullName evidence="1">Uncharacterized protein</fullName>
    </submittedName>
</protein>
<dbReference type="InterPro" id="IPR032675">
    <property type="entry name" value="LRR_dom_sf"/>
</dbReference>
<dbReference type="EMBL" id="LR031874">
    <property type="protein sequence ID" value="VDD25556.1"/>
    <property type="molecule type" value="Genomic_DNA"/>
</dbReference>
<name>A0A3P6DDX4_BRAOL</name>
<proteinExistence type="predicted"/>
<dbReference type="PANTHER" id="PTHR47186:SF20">
    <property type="entry name" value="DISEASE RESISTANCE PROTEIN RPS5-LIKE"/>
    <property type="match status" value="1"/>
</dbReference>
<accession>A0A3P6DDX4</accession>
<dbReference type="SUPFAM" id="SSF52058">
    <property type="entry name" value="L domain-like"/>
    <property type="match status" value="1"/>
</dbReference>
<dbReference type="AlphaFoldDB" id="A0A3P6DDX4"/>
<sequence>MTSLVVLNLSSNRELAELPDEVSNLVSLQFLNLSFTSLKRLPLGLKELTRLIHLDLEHTHQLRGISMIASLLNLQVLQLFWSVPLDIDLIEDIELLKGLKNVSLTVKEDDMLEWLSRSCIYCIRLSVSKCTIWNGGIELLTSLSSLRELDITSCRVWETRFEHLKDFPKFKSILKLSLDGCYSLRDLTSLLCTPFLQDLSLIKCDIRQLISKEKAKAQLGRMSEQPLQYLTRLSLYDLPNLESIHWTLLRFPVLEYLRIGLCPQLKRLPFDSETAKGNQLQLDIDEQCMHGVRWEDEATKQRFSHMNNRSGIQFVDQPMVRARRKLNDGDIIDVRLDDWILILDLAK</sequence>
<gene>
    <name evidence="1" type="ORF">BOLC2T10924H</name>
</gene>